<comment type="caution">
    <text evidence="2">The sequence shown here is derived from an EMBL/GenBank/DDBJ whole genome shotgun (WGS) entry which is preliminary data.</text>
</comment>
<feature type="compositionally biased region" description="Polar residues" evidence="1">
    <location>
        <begin position="92"/>
        <end position="101"/>
    </location>
</feature>
<sequence length="351" mass="38822">MPLYHTRPPVAFRRPRQCDLVAVSNAIRGFHISTNRHEKSPGSPNAALPTSQRGRSQAASDQISNLAPRAPKILTPRAPGTLKITRFPVDSRPNNSLQSRFQARGPRIIRGPTREPNWSPGKSEGQRSTVRRKRGGKGKKNEGSDAQRQGDEVSFEETASDIFVKHLVDLKHEVVKTKPYLPQDPSTAKLFGNGTATAQDVTQLAEEQLRFLAARKRMEYESYLALARRIAHGHFVKFKDAEERDGTMAVVQQNQERKAAMLSQKKGKEIEPQVWEFESLSAAAKQQAVDFLVKGQYEMAKGNRWDHGVQRSLQSNGTYTGSDAAKFMSRLNAVTRASGGPAGIKLSAGLS</sequence>
<protein>
    <submittedName>
        <fullName evidence="2">Uncharacterized protein</fullName>
    </submittedName>
</protein>
<evidence type="ECO:0000256" key="1">
    <source>
        <dbReference type="SAM" id="MobiDB-lite"/>
    </source>
</evidence>
<dbReference type="AlphaFoldDB" id="A0A9P4HUE9"/>
<gene>
    <name evidence="2" type="ORF">K490DRAFT_56250</name>
</gene>
<proteinExistence type="predicted"/>
<reference evidence="2" key="1">
    <citation type="journal article" date="2020" name="Stud. Mycol.">
        <title>101 Dothideomycetes genomes: a test case for predicting lifestyles and emergence of pathogens.</title>
        <authorList>
            <person name="Haridas S."/>
            <person name="Albert R."/>
            <person name="Binder M."/>
            <person name="Bloem J."/>
            <person name="Labutti K."/>
            <person name="Salamov A."/>
            <person name="Andreopoulos B."/>
            <person name="Baker S."/>
            <person name="Barry K."/>
            <person name="Bills G."/>
            <person name="Bluhm B."/>
            <person name="Cannon C."/>
            <person name="Castanera R."/>
            <person name="Culley D."/>
            <person name="Daum C."/>
            <person name="Ezra D."/>
            <person name="Gonzalez J."/>
            <person name="Henrissat B."/>
            <person name="Kuo A."/>
            <person name="Liang C."/>
            <person name="Lipzen A."/>
            <person name="Lutzoni F."/>
            <person name="Magnuson J."/>
            <person name="Mondo S."/>
            <person name="Nolan M."/>
            <person name="Ohm R."/>
            <person name="Pangilinan J."/>
            <person name="Park H.-J."/>
            <person name="Ramirez L."/>
            <person name="Alfaro M."/>
            <person name="Sun H."/>
            <person name="Tritt A."/>
            <person name="Yoshinaga Y."/>
            <person name="Zwiers L.-H."/>
            <person name="Turgeon B."/>
            <person name="Goodwin S."/>
            <person name="Spatafora J."/>
            <person name="Crous P."/>
            <person name="Grigoriev I."/>
        </authorList>
    </citation>
    <scope>NUCLEOTIDE SEQUENCE</scope>
    <source>
        <strain evidence="2">CBS 121410</strain>
    </source>
</reference>
<feature type="compositionally biased region" description="Basic and acidic residues" evidence="1">
    <location>
        <begin position="139"/>
        <end position="151"/>
    </location>
</feature>
<evidence type="ECO:0000313" key="2">
    <source>
        <dbReference type="EMBL" id="KAF2088240.1"/>
    </source>
</evidence>
<organism evidence="2 3">
    <name type="scientific">Saccharata proteae CBS 121410</name>
    <dbReference type="NCBI Taxonomy" id="1314787"/>
    <lineage>
        <taxon>Eukaryota</taxon>
        <taxon>Fungi</taxon>
        <taxon>Dikarya</taxon>
        <taxon>Ascomycota</taxon>
        <taxon>Pezizomycotina</taxon>
        <taxon>Dothideomycetes</taxon>
        <taxon>Dothideomycetes incertae sedis</taxon>
        <taxon>Botryosphaeriales</taxon>
        <taxon>Saccharataceae</taxon>
        <taxon>Saccharata</taxon>
    </lineage>
</organism>
<accession>A0A9P4HUE9</accession>
<feature type="compositionally biased region" description="Polar residues" evidence="1">
    <location>
        <begin position="48"/>
        <end position="65"/>
    </location>
</feature>
<dbReference type="OrthoDB" id="3944681at2759"/>
<evidence type="ECO:0000313" key="3">
    <source>
        <dbReference type="Proteomes" id="UP000799776"/>
    </source>
</evidence>
<keyword evidence="3" id="KW-1185">Reference proteome</keyword>
<dbReference type="EMBL" id="ML978717">
    <property type="protein sequence ID" value="KAF2088240.1"/>
    <property type="molecule type" value="Genomic_DNA"/>
</dbReference>
<feature type="region of interest" description="Disordered" evidence="1">
    <location>
        <begin position="32"/>
        <end position="153"/>
    </location>
</feature>
<name>A0A9P4HUE9_9PEZI</name>
<feature type="compositionally biased region" description="Basic residues" evidence="1">
    <location>
        <begin position="129"/>
        <end position="138"/>
    </location>
</feature>
<dbReference type="Proteomes" id="UP000799776">
    <property type="component" value="Unassembled WGS sequence"/>
</dbReference>